<dbReference type="InterPro" id="IPR011006">
    <property type="entry name" value="CheY-like_superfamily"/>
</dbReference>
<organism evidence="5 6">
    <name type="scientific">Terasakiispira papahanaumokuakeensis</name>
    <dbReference type="NCBI Taxonomy" id="197479"/>
    <lineage>
        <taxon>Bacteria</taxon>
        <taxon>Pseudomonadati</taxon>
        <taxon>Pseudomonadota</taxon>
        <taxon>Gammaproteobacteria</taxon>
        <taxon>Oceanospirillales</taxon>
        <taxon>Terasakiispira</taxon>
    </lineage>
</organism>
<dbReference type="SUPFAM" id="SSF52172">
    <property type="entry name" value="CheY-like"/>
    <property type="match status" value="1"/>
</dbReference>
<keyword evidence="1" id="KW-0597">Phosphoprotein</keyword>
<dbReference type="CDD" id="cd00077">
    <property type="entry name" value="HDc"/>
    <property type="match status" value="1"/>
</dbReference>
<dbReference type="SMART" id="SM00471">
    <property type="entry name" value="HDc"/>
    <property type="match status" value="1"/>
</dbReference>
<dbReference type="PROSITE" id="PS51832">
    <property type="entry name" value="HD_GYP"/>
    <property type="match status" value="1"/>
</dbReference>
<dbReference type="PANTHER" id="PTHR45228">
    <property type="entry name" value="CYCLIC DI-GMP PHOSPHODIESTERASE TM_0186-RELATED"/>
    <property type="match status" value="1"/>
</dbReference>
<proteinExistence type="predicted"/>
<dbReference type="Gene3D" id="3.40.50.2300">
    <property type="match status" value="1"/>
</dbReference>
<evidence type="ECO:0000259" key="3">
    <source>
        <dbReference type="PROSITE" id="PS51831"/>
    </source>
</evidence>
<feature type="modified residue" description="4-aspartylphosphate" evidence="1">
    <location>
        <position position="62"/>
    </location>
</feature>
<comment type="caution">
    <text evidence="5">The sequence shown here is derived from an EMBL/GenBank/DDBJ whole genome shotgun (WGS) entry which is preliminary data.</text>
</comment>
<dbReference type="OrthoDB" id="9816273at2"/>
<evidence type="ECO:0000259" key="2">
    <source>
        <dbReference type="PROSITE" id="PS50110"/>
    </source>
</evidence>
<dbReference type="InterPro" id="IPR003607">
    <property type="entry name" value="HD/PDEase_dom"/>
</dbReference>
<dbReference type="PANTHER" id="PTHR45228:SF1">
    <property type="entry name" value="CYCLIC DI-GMP PHOSPHODIESTERASE TM_0186"/>
    <property type="match status" value="1"/>
</dbReference>
<evidence type="ECO:0000313" key="5">
    <source>
        <dbReference type="EMBL" id="ODC02343.1"/>
    </source>
</evidence>
<dbReference type="InterPro" id="IPR037522">
    <property type="entry name" value="HD_GYP_dom"/>
</dbReference>
<name>A0A1E2V603_9GAMM</name>
<dbReference type="SMART" id="SM00448">
    <property type="entry name" value="REC"/>
    <property type="match status" value="1"/>
</dbReference>
<dbReference type="Gene3D" id="1.10.3210.10">
    <property type="entry name" value="Hypothetical protein af1432"/>
    <property type="match status" value="1"/>
</dbReference>
<dbReference type="GO" id="GO:0008081">
    <property type="term" value="F:phosphoric diester hydrolase activity"/>
    <property type="evidence" value="ECO:0007669"/>
    <property type="project" value="UniProtKB-ARBA"/>
</dbReference>
<dbReference type="Pfam" id="PF00072">
    <property type="entry name" value="Response_reg"/>
    <property type="match status" value="1"/>
</dbReference>
<dbReference type="STRING" id="197479.BFW38_01090"/>
<keyword evidence="6" id="KW-1185">Reference proteome</keyword>
<dbReference type="AlphaFoldDB" id="A0A1E2V603"/>
<evidence type="ECO:0008006" key="7">
    <source>
        <dbReference type="Google" id="ProtNLM"/>
    </source>
</evidence>
<evidence type="ECO:0000313" key="6">
    <source>
        <dbReference type="Proteomes" id="UP000094291"/>
    </source>
</evidence>
<dbReference type="EMBL" id="MDTQ01000001">
    <property type="protein sequence ID" value="ODC02343.1"/>
    <property type="molecule type" value="Genomic_DNA"/>
</dbReference>
<dbReference type="RefSeq" id="WP_068996727.1">
    <property type="nucleotide sequence ID" value="NZ_MDTQ01000001.1"/>
</dbReference>
<evidence type="ECO:0000259" key="4">
    <source>
        <dbReference type="PROSITE" id="PS51832"/>
    </source>
</evidence>
<protein>
    <recommendedName>
        <fullName evidence="7">Two-component system response regulator</fullName>
    </recommendedName>
</protein>
<feature type="domain" description="Response regulatory" evidence="2">
    <location>
        <begin position="12"/>
        <end position="128"/>
    </location>
</feature>
<feature type="domain" description="HD-GYP" evidence="4">
    <location>
        <begin position="155"/>
        <end position="353"/>
    </location>
</feature>
<gene>
    <name evidence="5" type="ORF">BFW38_01090</name>
</gene>
<dbReference type="PROSITE" id="PS51831">
    <property type="entry name" value="HD"/>
    <property type="match status" value="1"/>
</dbReference>
<dbReference type="Pfam" id="PF13487">
    <property type="entry name" value="HD_5"/>
    <property type="match status" value="1"/>
</dbReference>
<reference evidence="5 6" key="1">
    <citation type="submission" date="2016-08" db="EMBL/GenBank/DDBJ databases">
        <authorList>
            <person name="Seilhamer J.J."/>
        </authorList>
    </citation>
    <scope>NUCLEOTIDE SEQUENCE [LARGE SCALE GENOMIC DNA]</scope>
    <source>
        <strain evidence="5 6">PH27A</strain>
    </source>
</reference>
<evidence type="ECO:0000256" key="1">
    <source>
        <dbReference type="PROSITE-ProRule" id="PRU00169"/>
    </source>
</evidence>
<dbReference type="Proteomes" id="UP000094291">
    <property type="component" value="Unassembled WGS sequence"/>
</dbReference>
<dbReference type="InterPro" id="IPR052020">
    <property type="entry name" value="Cyclic_di-GMP/3'3'-cGAMP_PDE"/>
</dbReference>
<dbReference type="InterPro" id="IPR001789">
    <property type="entry name" value="Sig_transdc_resp-reg_receiver"/>
</dbReference>
<dbReference type="PROSITE" id="PS50110">
    <property type="entry name" value="RESPONSE_REGULATORY"/>
    <property type="match status" value="1"/>
</dbReference>
<dbReference type="CDD" id="cd17551">
    <property type="entry name" value="REC_RpfG-like"/>
    <property type="match status" value="1"/>
</dbReference>
<sequence>MIVIPPHLTASRILVVDDIATNLRLMSAILKGAGLTDITLQESPQEALSMHQQAPFDLVLLDINMPGMNGFAFMQAIGLPSLENPPVIALTALQDTETRHQALAAGARDFISKPFDHLELLLRVRNNLQASFSFRQLQQHRRQLEQEVKERTHLLEHSRNAIINALSAAAEYRDDDTGAHVMRIGESAALLAQHIGQPAEYVERIRLAAPMHDVGKIGVPDQILLKPGRLTEEELESMRAHVQIGHAILSVEQHAPVIEMAAEIALHHHEKWDGSGYPQQIKGEEIPLSARIVALCDVYDALTSPRPYKKAWTREDACQLIHTESGSHFDPSLTACFLEIEPQIASFKQKEFKHQKHKH</sequence>
<dbReference type="SUPFAM" id="SSF109604">
    <property type="entry name" value="HD-domain/PDEase-like"/>
    <property type="match status" value="1"/>
</dbReference>
<dbReference type="GO" id="GO:0000160">
    <property type="term" value="P:phosphorelay signal transduction system"/>
    <property type="evidence" value="ECO:0007669"/>
    <property type="project" value="InterPro"/>
</dbReference>
<dbReference type="InterPro" id="IPR006674">
    <property type="entry name" value="HD_domain"/>
</dbReference>
<accession>A0A1E2V603</accession>
<feature type="domain" description="HD" evidence="3">
    <location>
        <begin position="177"/>
        <end position="302"/>
    </location>
</feature>